<comment type="similarity">
    <text evidence="1">Belongs to the sigma-70 factor family. ECF subfamily.</text>
</comment>
<proteinExistence type="inferred from homology"/>
<accession>A0ABT9XXU1</accession>
<dbReference type="Gene3D" id="1.10.10.10">
    <property type="entry name" value="Winged helix-like DNA-binding domain superfamily/Winged helix DNA-binding domain"/>
    <property type="match status" value="1"/>
</dbReference>
<gene>
    <name evidence="8" type="ORF">J2S10_002921</name>
</gene>
<dbReference type="Pfam" id="PF04542">
    <property type="entry name" value="Sigma70_r2"/>
    <property type="match status" value="1"/>
</dbReference>
<organism evidence="8 9">
    <name type="scientific">Neobacillus ginsengisoli</name>
    <dbReference type="NCBI Taxonomy" id="904295"/>
    <lineage>
        <taxon>Bacteria</taxon>
        <taxon>Bacillati</taxon>
        <taxon>Bacillota</taxon>
        <taxon>Bacilli</taxon>
        <taxon>Bacillales</taxon>
        <taxon>Bacillaceae</taxon>
        <taxon>Neobacillus</taxon>
    </lineage>
</organism>
<keyword evidence="3" id="KW-0731">Sigma factor</keyword>
<sequence length="240" mass="28004">MSYKLSRHTSESILQDERSEDSFWMEYYPKLQRYCHFLTQNKWDGDDIAQEAFLKAKKYADHKHQLTSALLNKIAYNHWIDILRKRRMEQVEADLEVASNKSMNQLGGINDTALLVLKLFTPKQAIIFLLKEAFQYQAKEIAGIFCTTEMAVKSILHRAKKRLEKNDQEEQAFSLEFFWDEEERELLADLFYHALKDQDPTVLIDWIPSLKSVAELPKPIMGNLRSLKTHTPSSTLCMAA</sequence>
<dbReference type="Pfam" id="PF08281">
    <property type="entry name" value="Sigma70_r4_2"/>
    <property type="match status" value="1"/>
</dbReference>
<evidence type="ECO:0000256" key="4">
    <source>
        <dbReference type="ARBA" id="ARBA00023125"/>
    </source>
</evidence>
<evidence type="ECO:0000259" key="6">
    <source>
        <dbReference type="Pfam" id="PF04542"/>
    </source>
</evidence>
<dbReference type="InterPro" id="IPR013324">
    <property type="entry name" value="RNA_pol_sigma_r3/r4-like"/>
</dbReference>
<dbReference type="InterPro" id="IPR007627">
    <property type="entry name" value="RNA_pol_sigma70_r2"/>
</dbReference>
<evidence type="ECO:0000313" key="9">
    <source>
        <dbReference type="Proteomes" id="UP001224122"/>
    </source>
</evidence>
<keyword evidence="4" id="KW-0238">DNA-binding</keyword>
<dbReference type="InterPro" id="IPR039425">
    <property type="entry name" value="RNA_pol_sigma-70-like"/>
</dbReference>
<dbReference type="PANTHER" id="PTHR43133:SF8">
    <property type="entry name" value="RNA POLYMERASE SIGMA FACTOR HI_1459-RELATED"/>
    <property type="match status" value="1"/>
</dbReference>
<dbReference type="SUPFAM" id="SSF88946">
    <property type="entry name" value="Sigma2 domain of RNA polymerase sigma factors"/>
    <property type="match status" value="1"/>
</dbReference>
<keyword evidence="2" id="KW-0805">Transcription regulation</keyword>
<keyword evidence="5" id="KW-0804">Transcription</keyword>
<dbReference type="InterPro" id="IPR013249">
    <property type="entry name" value="RNA_pol_sigma70_r4_t2"/>
</dbReference>
<dbReference type="InterPro" id="IPR013325">
    <property type="entry name" value="RNA_pol_sigma_r2"/>
</dbReference>
<evidence type="ECO:0000313" key="8">
    <source>
        <dbReference type="EMBL" id="MDQ0199739.1"/>
    </source>
</evidence>
<evidence type="ECO:0000256" key="2">
    <source>
        <dbReference type="ARBA" id="ARBA00023015"/>
    </source>
</evidence>
<dbReference type="Gene3D" id="1.10.1740.10">
    <property type="match status" value="1"/>
</dbReference>
<dbReference type="EMBL" id="JAUSTW010000004">
    <property type="protein sequence ID" value="MDQ0199739.1"/>
    <property type="molecule type" value="Genomic_DNA"/>
</dbReference>
<name>A0ABT9XXU1_9BACI</name>
<protein>
    <submittedName>
        <fullName evidence="8">RNA polymerase sigma-70 factor (ECF subfamily)</fullName>
    </submittedName>
</protein>
<evidence type="ECO:0000256" key="3">
    <source>
        <dbReference type="ARBA" id="ARBA00023082"/>
    </source>
</evidence>
<dbReference type="InterPro" id="IPR036388">
    <property type="entry name" value="WH-like_DNA-bd_sf"/>
</dbReference>
<dbReference type="PANTHER" id="PTHR43133">
    <property type="entry name" value="RNA POLYMERASE ECF-TYPE SIGMA FACTO"/>
    <property type="match status" value="1"/>
</dbReference>
<evidence type="ECO:0000259" key="7">
    <source>
        <dbReference type="Pfam" id="PF08281"/>
    </source>
</evidence>
<evidence type="ECO:0000256" key="5">
    <source>
        <dbReference type="ARBA" id="ARBA00023163"/>
    </source>
</evidence>
<keyword evidence="9" id="KW-1185">Reference proteome</keyword>
<dbReference type="SUPFAM" id="SSF88659">
    <property type="entry name" value="Sigma3 and sigma4 domains of RNA polymerase sigma factors"/>
    <property type="match status" value="1"/>
</dbReference>
<evidence type="ECO:0000256" key="1">
    <source>
        <dbReference type="ARBA" id="ARBA00010641"/>
    </source>
</evidence>
<feature type="domain" description="RNA polymerase sigma-70 region 2" evidence="6">
    <location>
        <begin position="25"/>
        <end position="87"/>
    </location>
</feature>
<dbReference type="NCBIfam" id="TIGR02937">
    <property type="entry name" value="sigma70-ECF"/>
    <property type="match status" value="1"/>
</dbReference>
<dbReference type="InterPro" id="IPR014284">
    <property type="entry name" value="RNA_pol_sigma-70_dom"/>
</dbReference>
<dbReference type="Proteomes" id="UP001224122">
    <property type="component" value="Unassembled WGS sequence"/>
</dbReference>
<comment type="caution">
    <text evidence="8">The sequence shown here is derived from an EMBL/GenBank/DDBJ whole genome shotgun (WGS) entry which is preliminary data.</text>
</comment>
<dbReference type="RefSeq" id="WP_307408945.1">
    <property type="nucleotide sequence ID" value="NZ_JAUSTW010000004.1"/>
</dbReference>
<reference evidence="8 9" key="1">
    <citation type="submission" date="2023-07" db="EMBL/GenBank/DDBJ databases">
        <title>Genomic Encyclopedia of Type Strains, Phase IV (KMG-IV): sequencing the most valuable type-strain genomes for metagenomic binning, comparative biology and taxonomic classification.</title>
        <authorList>
            <person name="Goeker M."/>
        </authorList>
    </citation>
    <scope>NUCLEOTIDE SEQUENCE [LARGE SCALE GENOMIC DNA]</scope>
    <source>
        <strain evidence="8 9">DSM 27594</strain>
    </source>
</reference>
<feature type="domain" description="RNA polymerase sigma factor 70 region 4 type 2" evidence="7">
    <location>
        <begin position="121"/>
        <end position="163"/>
    </location>
</feature>